<dbReference type="GO" id="GO:0005576">
    <property type="term" value="C:extracellular region"/>
    <property type="evidence" value="ECO:0007669"/>
    <property type="project" value="UniProtKB-SubCell"/>
</dbReference>
<evidence type="ECO:0008006" key="8">
    <source>
        <dbReference type="Google" id="ProtNLM"/>
    </source>
</evidence>
<gene>
    <name evidence="6" type="ORF">KC19_4G154600</name>
</gene>
<accession>A0A8T0ICL8</accession>
<name>A0A8T0ICL8_CERPU</name>
<proteinExistence type="inferred from homology"/>
<dbReference type="EMBL" id="CM026424">
    <property type="protein sequence ID" value="KAG0580188.1"/>
    <property type="molecule type" value="Genomic_DNA"/>
</dbReference>
<keyword evidence="3" id="KW-0713">Self-incompatibility</keyword>
<evidence type="ECO:0000256" key="5">
    <source>
        <dbReference type="ARBA" id="ARBA00022729"/>
    </source>
</evidence>
<comment type="similarity">
    <text evidence="2">Belongs to the plant self-incompatibility (S1) protein family.</text>
</comment>
<evidence type="ECO:0000256" key="3">
    <source>
        <dbReference type="ARBA" id="ARBA00022471"/>
    </source>
</evidence>
<comment type="subcellular location">
    <subcellularLocation>
        <location evidence="1">Secreted</location>
    </subcellularLocation>
</comment>
<keyword evidence="5" id="KW-0732">Signal</keyword>
<evidence type="ECO:0000256" key="4">
    <source>
        <dbReference type="ARBA" id="ARBA00022525"/>
    </source>
</evidence>
<evidence type="ECO:0000256" key="1">
    <source>
        <dbReference type="ARBA" id="ARBA00004613"/>
    </source>
</evidence>
<dbReference type="Pfam" id="PF05938">
    <property type="entry name" value="Self-incomp_S1"/>
    <property type="match status" value="1"/>
</dbReference>
<dbReference type="Proteomes" id="UP000822688">
    <property type="component" value="Chromosome 4"/>
</dbReference>
<dbReference type="AlphaFoldDB" id="A0A8T0ICL8"/>
<protein>
    <recommendedName>
        <fullName evidence="8">S-protein homolog</fullName>
    </recommendedName>
</protein>
<sequence>MARWIKGCGYDTSSAVITIILCIQLVSMSGAVQASRTGLLGIANDFGSPTQFTCHSNKMARQSYTASPSEIYYFAFDTSRDAYWDCQVRNDGWRILDTFRFYGNHAGPELWGCTTCVWVVNQAGIYFYHDGKWIYEHSWH</sequence>
<evidence type="ECO:0000256" key="2">
    <source>
        <dbReference type="ARBA" id="ARBA00005581"/>
    </source>
</evidence>
<evidence type="ECO:0000313" key="7">
    <source>
        <dbReference type="Proteomes" id="UP000822688"/>
    </source>
</evidence>
<dbReference type="GO" id="GO:0060320">
    <property type="term" value="P:rejection of self pollen"/>
    <property type="evidence" value="ECO:0007669"/>
    <property type="project" value="UniProtKB-KW"/>
</dbReference>
<dbReference type="InterPro" id="IPR010264">
    <property type="entry name" value="Self-incomp_S1"/>
</dbReference>
<evidence type="ECO:0000313" key="6">
    <source>
        <dbReference type="EMBL" id="KAG0580188.1"/>
    </source>
</evidence>
<organism evidence="6 7">
    <name type="scientific">Ceratodon purpureus</name>
    <name type="common">Fire moss</name>
    <name type="synonym">Dicranum purpureum</name>
    <dbReference type="NCBI Taxonomy" id="3225"/>
    <lineage>
        <taxon>Eukaryota</taxon>
        <taxon>Viridiplantae</taxon>
        <taxon>Streptophyta</taxon>
        <taxon>Embryophyta</taxon>
        <taxon>Bryophyta</taxon>
        <taxon>Bryophytina</taxon>
        <taxon>Bryopsida</taxon>
        <taxon>Dicranidae</taxon>
        <taxon>Pseudoditrichales</taxon>
        <taxon>Ditrichaceae</taxon>
        <taxon>Ceratodon</taxon>
    </lineage>
</organism>
<keyword evidence="4" id="KW-0964">Secreted</keyword>
<comment type="caution">
    <text evidence="6">The sequence shown here is derived from an EMBL/GenBank/DDBJ whole genome shotgun (WGS) entry which is preliminary data.</text>
</comment>
<keyword evidence="7" id="KW-1185">Reference proteome</keyword>
<reference evidence="6" key="1">
    <citation type="submission" date="2020-06" db="EMBL/GenBank/DDBJ databases">
        <title>WGS assembly of Ceratodon purpureus strain R40.</title>
        <authorList>
            <person name="Carey S.B."/>
            <person name="Jenkins J."/>
            <person name="Shu S."/>
            <person name="Lovell J.T."/>
            <person name="Sreedasyam A."/>
            <person name="Maumus F."/>
            <person name="Tiley G.P."/>
            <person name="Fernandez-Pozo N."/>
            <person name="Barry K."/>
            <person name="Chen C."/>
            <person name="Wang M."/>
            <person name="Lipzen A."/>
            <person name="Daum C."/>
            <person name="Saski C.A."/>
            <person name="Payton A.C."/>
            <person name="Mcbreen J.C."/>
            <person name="Conrad R.E."/>
            <person name="Kollar L.M."/>
            <person name="Olsson S."/>
            <person name="Huttunen S."/>
            <person name="Landis J.B."/>
            <person name="Wickett N.J."/>
            <person name="Johnson M.G."/>
            <person name="Rensing S.A."/>
            <person name="Grimwood J."/>
            <person name="Schmutz J."/>
            <person name="Mcdaniel S.F."/>
        </authorList>
    </citation>
    <scope>NUCLEOTIDE SEQUENCE</scope>
    <source>
        <strain evidence="6">R40</strain>
    </source>
</reference>